<accession>A0A2K3L9N3</accession>
<dbReference type="AlphaFoldDB" id="A0A2K3L9N3"/>
<organism evidence="1 2">
    <name type="scientific">Trifolium pratense</name>
    <name type="common">Red clover</name>
    <dbReference type="NCBI Taxonomy" id="57577"/>
    <lineage>
        <taxon>Eukaryota</taxon>
        <taxon>Viridiplantae</taxon>
        <taxon>Streptophyta</taxon>
        <taxon>Embryophyta</taxon>
        <taxon>Tracheophyta</taxon>
        <taxon>Spermatophyta</taxon>
        <taxon>Magnoliopsida</taxon>
        <taxon>eudicotyledons</taxon>
        <taxon>Gunneridae</taxon>
        <taxon>Pentapetalae</taxon>
        <taxon>rosids</taxon>
        <taxon>fabids</taxon>
        <taxon>Fabales</taxon>
        <taxon>Fabaceae</taxon>
        <taxon>Papilionoideae</taxon>
        <taxon>50 kb inversion clade</taxon>
        <taxon>NPAAA clade</taxon>
        <taxon>Hologalegina</taxon>
        <taxon>IRL clade</taxon>
        <taxon>Trifolieae</taxon>
        <taxon>Trifolium</taxon>
    </lineage>
</organism>
<dbReference type="Proteomes" id="UP000236291">
    <property type="component" value="Unassembled WGS sequence"/>
</dbReference>
<dbReference type="InterPro" id="IPR011989">
    <property type="entry name" value="ARM-like"/>
</dbReference>
<proteinExistence type="predicted"/>
<evidence type="ECO:0000313" key="2">
    <source>
        <dbReference type="Proteomes" id="UP000236291"/>
    </source>
</evidence>
<dbReference type="Gene3D" id="1.25.10.10">
    <property type="entry name" value="Leucine-rich Repeat Variant"/>
    <property type="match status" value="1"/>
</dbReference>
<reference evidence="1 2" key="1">
    <citation type="journal article" date="2014" name="Am. J. Bot.">
        <title>Genome assembly and annotation for red clover (Trifolium pratense; Fabaceae).</title>
        <authorList>
            <person name="Istvanek J."/>
            <person name="Jaros M."/>
            <person name="Krenek A."/>
            <person name="Repkova J."/>
        </authorList>
    </citation>
    <scope>NUCLEOTIDE SEQUENCE [LARGE SCALE GENOMIC DNA]</scope>
    <source>
        <strain evidence="2">cv. Tatra</strain>
        <tissue evidence="1">Young leaves</tissue>
    </source>
</reference>
<dbReference type="InterPro" id="IPR016024">
    <property type="entry name" value="ARM-type_fold"/>
</dbReference>
<dbReference type="PANTHER" id="PTHR35834:SF3">
    <property type="entry name" value="ARM REPEAT SUPERFAMILY PROTEIN"/>
    <property type="match status" value="1"/>
</dbReference>
<comment type="caution">
    <text evidence="1">The sequence shown here is derived from an EMBL/GenBank/DDBJ whole genome shotgun (WGS) entry which is preliminary data.</text>
</comment>
<dbReference type="PANTHER" id="PTHR35834">
    <property type="entry name" value="ARMADILLO-TYPE FOLD PROTEIN-RELATED"/>
    <property type="match status" value="1"/>
</dbReference>
<protein>
    <submittedName>
        <fullName evidence="1">Uncharacterized protein</fullName>
    </submittedName>
</protein>
<reference evidence="1 2" key="2">
    <citation type="journal article" date="2017" name="Front. Plant Sci.">
        <title>Gene Classification and Mining of Molecular Markers Useful in Red Clover (Trifolium pratense) Breeding.</title>
        <authorList>
            <person name="Istvanek J."/>
            <person name="Dluhosova J."/>
            <person name="Dluhos P."/>
            <person name="Patkova L."/>
            <person name="Nedelnik J."/>
            <person name="Repkova J."/>
        </authorList>
    </citation>
    <scope>NUCLEOTIDE SEQUENCE [LARGE SCALE GENOMIC DNA]</scope>
    <source>
        <strain evidence="2">cv. Tatra</strain>
        <tissue evidence="1">Young leaves</tissue>
    </source>
</reference>
<evidence type="ECO:0000313" key="1">
    <source>
        <dbReference type="EMBL" id="PNX75236.1"/>
    </source>
</evidence>
<gene>
    <name evidence="1" type="ORF">L195_g031169</name>
</gene>
<dbReference type="EMBL" id="ASHM01028725">
    <property type="protein sequence ID" value="PNX75236.1"/>
    <property type="molecule type" value="Genomic_DNA"/>
</dbReference>
<name>A0A2K3L9N3_TRIPR</name>
<sequence>MDHDDPSKHRVLTLLNALKEASKDLQIKTNPLAFLFKTDSKSSIEALLELESKAIAIFSTHPNLHNLSHSLTTLKTLIENLQNFKGYGLKSIFQRQITAYKISQASSTLESEIQTYLDRVIVINLVKTLQEHHQNEDEQVKVIVEFEQRLSKGFDLEFQDLILRAKLFTLLERMLIEPFSSKRVKEESAMAIAELVKFNKNVFVGLVLMGPTIKALITMASECSIKVLSLLVRFIRSPLVDEIFSNGMIPTIVGFLLSSDLCLCVAALDCVFELGYIGRKEVVEAMLQQELIKILMDLQREGLCNVEEIREKRVDFDFDDCVFDGCVSKFAIQLEVGEGLSSDEKREVKLEILRLVKEASRSDAEFATISAEILWGSSP</sequence>
<dbReference type="SUPFAM" id="SSF48371">
    <property type="entry name" value="ARM repeat"/>
    <property type="match status" value="1"/>
</dbReference>